<evidence type="ECO:0000313" key="1">
    <source>
        <dbReference type="EMBL" id="CTQ45507.1"/>
    </source>
</evidence>
<evidence type="ECO:0000313" key="2">
    <source>
        <dbReference type="Proteomes" id="UP000048926"/>
    </source>
</evidence>
<reference evidence="2" key="1">
    <citation type="submission" date="2015-07" db="EMBL/GenBank/DDBJ databases">
        <authorList>
            <person name="Rodrigo-Torres Lidia"/>
            <person name="Arahal R.David."/>
        </authorList>
    </citation>
    <scope>NUCLEOTIDE SEQUENCE [LARGE SCALE GENOMIC DNA]</scope>
    <source>
        <strain evidence="2">CECT 4801</strain>
    </source>
</reference>
<dbReference type="AlphaFoldDB" id="A0A0M6Y8B2"/>
<dbReference type="EMBL" id="CXST01000002">
    <property type="protein sequence ID" value="CTQ45507.1"/>
    <property type="molecule type" value="Genomic_DNA"/>
</dbReference>
<accession>A0A0M6Y8B2</accession>
<dbReference type="STRING" id="187304.B0E33_03555"/>
<proteinExistence type="predicted"/>
<dbReference type="SUPFAM" id="SSF54427">
    <property type="entry name" value="NTF2-like"/>
    <property type="match status" value="1"/>
</dbReference>
<dbReference type="Gene3D" id="3.10.450.50">
    <property type="match status" value="1"/>
</dbReference>
<evidence type="ECO:0008006" key="3">
    <source>
        <dbReference type="Google" id="ProtNLM"/>
    </source>
</evidence>
<sequence>MTLEETIDIYCAAWSERDPSYRQDLLGRSVAEDVRYTDPETDVTGIAALVDHISGVLAKRVGAKILRTSSVDSHHGSARFAWQMVNADGTVLPEGLDVVWIDAQSGKLSAVFGFFGPLKREG</sequence>
<gene>
    <name evidence="1" type="ORF">LAL4801_03959</name>
</gene>
<name>A0A0M6Y8B2_9HYPH</name>
<keyword evidence="2" id="KW-1185">Reference proteome</keyword>
<organism evidence="1 2">
    <name type="scientific">Roseibium aggregatum</name>
    <dbReference type="NCBI Taxonomy" id="187304"/>
    <lineage>
        <taxon>Bacteria</taxon>
        <taxon>Pseudomonadati</taxon>
        <taxon>Pseudomonadota</taxon>
        <taxon>Alphaproteobacteria</taxon>
        <taxon>Hyphomicrobiales</taxon>
        <taxon>Stappiaceae</taxon>
        <taxon>Roseibium</taxon>
    </lineage>
</organism>
<dbReference type="InterPro" id="IPR032710">
    <property type="entry name" value="NTF2-like_dom_sf"/>
</dbReference>
<dbReference type="Proteomes" id="UP000048926">
    <property type="component" value="Unassembled WGS sequence"/>
</dbReference>
<protein>
    <recommendedName>
        <fullName evidence="3">Nuclear transport factor 2 family protein</fullName>
    </recommendedName>
</protein>
<dbReference type="RefSeq" id="WP_031268990.1">
    <property type="nucleotide sequence ID" value="NZ_CXST01000002.1"/>
</dbReference>
<dbReference type="OrthoDB" id="9808719at2"/>